<gene>
    <name evidence="2" type="ORF">Pen02_67140</name>
</gene>
<keyword evidence="3" id="KW-1185">Reference proteome</keyword>
<dbReference type="RefSeq" id="WP_203870159.1">
    <property type="nucleotide sequence ID" value="NZ_BONW01000040.1"/>
</dbReference>
<sequence>MTEASEKTEPGVRTRPVSACLFGVPGAHLNLGVGALRAATLGGLLAREPGAEVTVFDDGWGQRAGHTFVAGRPVPIALAGARHSRRYHRPESYLNMRISAALGGLGNAGLARIDAADVVLDVSGGDSFSDIYGEHRFRTVAWPKRLALLRRRPLVLLPQTYGPFRSARLRAEAAVLVRGARTAWARDPESFAALADLLGPDLDPRRHREGVDVAFALEPRVPDEPAYQRLTGWFEAEPGPVAGINVSGLMSRPEGRVQFGLAGDTSEVANRLCERLLEQSDTRVIIVPHVLTPNGADDDRVASERLYAALAPRYGDRIALAPSGLDPHQSKWVIAHTSWFCGMRMHATIAALSSAVPAAVVAYSDKARGVFASVGQRRHVADARRLPDDALLDVLWTSWTGRAETAAELAIRTPAAVGRASAQMDEFVTLARAERDRRAPTEVR</sequence>
<reference evidence="2 3" key="1">
    <citation type="submission" date="2021-01" db="EMBL/GenBank/DDBJ databases">
        <title>Whole genome shotgun sequence of Plantactinospora endophytica NBRC 110450.</title>
        <authorList>
            <person name="Komaki H."/>
            <person name="Tamura T."/>
        </authorList>
    </citation>
    <scope>NUCLEOTIDE SEQUENCE [LARGE SCALE GENOMIC DNA]</scope>
    <source>
        <strain evidence="2 3">NBRC 110450</strain>
    </source>
</reference>
<accession>A0ABQ4EAM4</accession>
<evidence type="ECO:0000259" key="1">
    <source>
        <dbReference type="Pfam" id="PF04230"/>
    </source>
</evidence>
<comment type="caution">
    <text evidence="2">The sequence shown here is derived from an EMBL/GenBank/DDBJ whole genome shotgun (WGS) entry which is preliminary data.</text>
</comment>
<dbReference type="Proteomes" id="UP000646749">
    <property type="component" value="Unassembled WGS sequence"/>
</dbReference>
<proteinExistence type="predicted"/>
<feature type="domain" description="Polysaccharide pyruvyl transferase" evidence="1">
    <location>
        <begin position="84"/>
        <end position="364"/>
    </location>
</feature>
<dbReference type="EMBL" id="BONW01000040">
    <property type="protein sequence ID" value="GIG91778.1"/>
    <property type="molecule type" value="Genomic_DNA"/>
</dbReference>
<name>A0ABQ4EAM4_9ACTN</name>
<evidence type="ECO:0000313" key="2">
    <source>
        <dbReference type="EMBL" id="GIG91778.1"/>
    </source>
</evidence>
<organism evidence="2 3">
    <name type="scientific">Plantactinospora endophytica</name>
    <dbReference type="NCBI Taxonomy" id="673535"/>
    <lineage>
        <taxon>Bacteria</taxon>
        <taxon>Bacillati</taxon>
        <taxon>Actinomycetota</taxon>
        <taxon>Actinomycetes</taxon>
        <taxon>Micromonosporales</taxon>
        <taxon>Micromonosporaceae</taxon>
        <taxon>Plantactinospora</taxon>
    </lineage>
</organism>
<evidence type="ECO:0000313" key="3">
    <source>
        <dbReference type="Proteomes" id="UP000646749"/>
    </source>
</evidence>
<dbReference type="PANTHER" id="PTHR36836:SF1">
    <property type="entry name" value="COLANIC ACID BIOSYNTHESIS PROTEIN WCAK"/>
    <property type="match status" value="1"/>
</dbReference>
<dbReference type="PANTHER" id="PTHR36836">
    <property type="entry name" value="COLANIC ACID BIOSYNTHESIS PROTEIN WCAK"/>
    <property type="match status" value="1"/>
</dbReference>
<dbReference type="InterPro" id="IPR007345">
    <property type="entry name" value="Polysacch_pyruvyl_Trfase"/>
</dbReference>
<protein>
    <recommendedName>
        <fullName evidence="1">Polysaccharide pyruvyl transferase domain-containing protein</fullName>
    </recommendedName>
</protein>
<dbReference type="Pfam" id="PF04230">
    <property type="entry name" value="PS_pyruv_trans"/>
    <property type="match status" value="1"/>
</dbReference>